<keyword evidence="2" id="KW-0472">Membrane</keyword>
<comment type="caution">
    <text evidence="4">The sequence shown here is derived from an EMBL/GenBank/DDBJ whole genome shotgun (WGS) entry which is preliminary data.</text>
</comment>
<evidence type="ECO:0000313" key="4">
    <source>
        <dbReference type="EMBL" id="SPO07316.1"/>
    </source>
</evidence>
<dbReference type="InterPro" id="IPR050987">
    <property type="entry name" value="AtrR-like"/>
</dbReference>
<keyword evidence="1" id="KW-0539">Nucleus</keyword>
<keyword evidence="5" id="KW-1185">Reference proteome</keyword>
<dbReference type="InterPro" id="IPR007219">
    <property type="entry name" value="XnlR_reg_dom"/>
</dbReference>
<proteinExistence type="predicted"/>
<name>A0AAE8N6T2_9PEZI</name>
<evidence type="ECO:0000256" key="1">
    <source>
        <dbReference type="ARBA" id="ARBA00023242"/>
    </source>
</evidence>
<dbReference type="PANTHER" id="PTHR46910">
    <property type="entry name" value="TRANSCRIPTION FACTOR PDR1"/>
    <property type="match status" value="1"/>
</dbReference>
<protein>
    <submittedName>
        <fullName evidence="4">Related to C6 transcription factor</fullName>
    </submittedName>
</protein>
<gene>
    <name evidence="4" type="ORF">DNG_10010</name>
</gene>
<dbReference type="EMBL" id="ONZQ02000019">
    <property type="protein sequence ID" value="SPO07316.1"/>
    <property type="molecule type" value="Genomic_DNA"/>
</dbReference>
<reference evidence="4" key="1">
    <citation type="submission" date="2018-03" db="EMBL/GenBank/DDBJ databases">
        <authorList>
            <person name="Guldener U."/>
        </authorList>
    </citation>
    <scope>NUCLEOTIDE SEQUENCE</scope>
</reference>
<dbReference type="GO" id="GO:0008270">
    <property type="term" value="F:zinc ion binding"/>
    <property type="evidence" value="ECO:0007669"/>
    <property type="project" value="InterPro"/>
</dbReference>
<feature type="transmembrane region" description="Helical" evidence="2">
    <location>
        <begin position="505"/>
        <end position="526"/>
    </location>
</feature>
<dbReference type="Proteomes" id="UP001187682">
    <property type="component" value="Unassembled WGS sequence"/>
</dbReference>
<dbReference type="GO" id="GO:0003677">
    <property type="term" value="F:DNA binding"/>
    <property type="evidence" value="ECO:0007669"/>
    <property type="project" value="InterPro"/>
</dbReference>
<dbReference type="SMART" id="SM00906">
    <property type="entry name" value="Fungal_trans"/>
    <property type="match status" value="1"/>
</dbReference>
<evidence type="ECO:0000259" key="3">
    <source>
        <dbReference type="SMART" id="SM00906"/>
    </source>
</evidence>
<dbReference type="PANTHER" id="PTHR46910:SF5">
    <property type="entry name" value="ZN(II)2CYS6 TRANSCRIPTION FACTOR (EUROFUNG)"/>
    <property type="match status" value="1"/>
</dbReference>
<dbReference type="AlphaFoldDB" id="A0AAE8N6T2"/>
<accession>A0AAE8N6T2</accession>
<organism evidence="4 5">
    <name type="scientific">Cephalotrichum gorgonifer</name>
    <dbReference type="NCBI Taxonomy" id="2041049"/>
    <lineage>
        <taxon>Eukaryota</taxon>
        <taxon>Fungi</taxon>
        <taxon>Dikarya</taxon>
        <taxon>Ascomycota</taxon>
        <taxon>Pezizomycotina</taxon>
        <taxon>Sordariomycetes</taxon>
        <taxon>Hypocreomycetidae</taxon>
        <taxon>Microascales</taxon>
        <taxon>Microascaceae</taxon>
        <taxon>Cephalotrichum</taxon>
    </lineage>
</organism>
<feature type="domain" description="Xylanolytic transcriptional activator regulatory" evidence="3">
    <location>
        <begin position="283"/>
        <end position="360"/>
    </location>
</feature>
<evidence type="ECO:0000256" key="2">
    <source>
        <dbReference type="SAM" id="Phobius"/>
    </source>
</evidence>
<sequence>MCNLCRVSEKKIDVIDERLANIEELLKGITLRPSHHNGYEIPSDAHLRRVERSATVPPLSHPGTASCVDEDPEVESSIEGADSSIPANTIFASEFIEVAAQRTSADQRGLNPDVSAALSSLRQIVSLHKRQVSSSDVYRFPKQKDISVGGLSQLPMPPLAATIAEIEKVKDDPPTMYGYITTFMGSEDFRDRCRKVYFRTDDYTCCTYVIVNAALYYLFRERHYTADEEEARNIYRDYYQMCQTNLETALGNMPMFLPAHCETVEALHLGALYCIEISRPSLAWQLMAKAADICRVLGYHKKPTSAASSCYFMADGTDMRALMFWQTYVLDSCLSLRMGRPPAIQEWDIEIAVEDMNPGTPQASLDNPWGKMVIYWVHHATIQNKLYKYLYSPAALSQPREEHENWARRLSKELTDLSASAAEAREATLTGLRSIGEPGFMELHVLGDEVTFYSTITLAYRAIPAPEGSPSRFCQECIDAARLTMRAHQHCMSRITQGDHLKAVYVHWAIMLTPFAPFFVLLCHVIDTYEISDLKLLEDFVTSLVPAMPSSEAAQKLHRLCQLMCSIARFYVGARDQQEANESMRPIGDQFEMYLGELGFMNVDQVAPPFHASSVDPGDPFNPQDHEPSSVQMVDWFSTNRNMLSLLEEDLQDIDPIPWNL</sequence>
<keyword evidence="2" id="KW-0812">Transmembrane</keyword>
<dbReference type="Pfam" id="PF04082">
    <property type="entry name" value="Fungal_trans"/>
    <property type="match status" value="1"/>
</dbReference>
<dbReference type="GO" id="GO:0006351">
    <property type="term" value="P:DNA-templated transcription"/>
    <property type="evidence" value="ECO:0007669"/>
    <property type="project" value="InterPro"/>
</dbReference>
<evidence type="ECO:0000313" key="5">
    <source>
        <dbReference type="Proteomes" id="UP001187682"/>
    </source>
</evidence>
<dbReference type="GO" id="GO:0003700">
    <property type="term" value="F:DNA-binding transcription factor activity"/>
    <property type="evidence" value="ECO:0007669"/>
    <property type="project" value="InterPro"/>
</dbReference>
<dbReference type="CDD" id="cd12148">
    <property type="entry name" value="fungal_TF_MHR"/>
    <property type="match status" value="1"/>
</dbReference>
<keyword evidence="2" id="KW-1133">Transmembrane helix</keyword>